<dbReference type="InterPro" id="IPR044862">
    <property type="entry name" value="Pro_4_hyd_alph_FE2OG_OXY"/>
</dbReference>
<evidence type="ECO:0000313" key="2">
    <source>
        <dbReference type="EMBL" id="AHZ68149.1"/>
    </source>
</evidence>
<feature type="domain" description="Prolyl 4-hydroxylase alpha subunit Fe(2+) 2OG dioxygenase" evidence="1">
    <location>
        <begin position="129"/>
        <end position="228"/>
    </location>
</feature>
<dbReference type="EMBL" id="CP005960">
    <property type="protein sequence ID" value="AHZ68149.1"/>
    <property type="molecule type" value="Genomic_DNA"/>
</dbReference>
<reference evidence="2 3" key="1">
    <citation type="journal article" date="2012" name="J. Bacteriol.">
        <title>Genome sequence of cold-adapted Pseudomonas mandelii strain JR-1.</title>
        <authorList>
            <person name="Jang S.H."/>
            <person name="Kim J."/>
            <person name="Kim J."/>
            <person name="Hong S."/>
            <person name="Lee C."/>
        </authorList>
    </citation>
    <scope>NUCLEOTIDE SEQUENCE [LARGE SCALE GENOMIC DNA]</scope>
    <source>
        <strain evidence="2 3">JR-1</strain>
    </source>
</reference>
<name>A0A024E5D1_9PSED</name>
<dbReference type="AlphaFoldDB" id="A0A024E5D1"/>
<sequence length="267" mass="30560">MAPITQTLPITLSPELDFDQSAASAFGDSLASSYIQATPFPHIVIDNFLQEDLIASICSHFPVEPTNNEMLYERGYKGQRKRQISPNECAPYLKTVFNAFNSAPMLQFLEKLTGIEGLIPDPYFIGGGLHETKSGGFLGVHSDFRLNKKLNIERRLNAIIYLNEDWQEEYGGNLELWDVDMKTCLKKVLPIYNRCVIFNTDKDSNHGHPEPLTTPEHITRRSIALYYYTAQTMAADPAQRNKTHYKPRPKDRLSLKYYLNKLIKKRN</sequence>
<dbReference type="PANTHER" id="PTHR12117">
    <property type="entry name" value="HISTONE ACETYLTRANSFERASE COMPLEX"/>
    <property type="match status" value="1"/>
</dbReference>
<dbReference type="Proteomes" id="UP000026913">
    <property type="component" value="Chromosome"/>
</dbReference>
<dbReference type="PANTHER" id="PTHR12117:SF0">
    <property type="entry name" value="PROLYL 3-HYDROXYLASE OGFOD1"/>
    <property type="match status" value="1"/>
</dbReference>
<dbReference type="Gene3D" id="2.60.120.620">
    <property type="entry name" value="q2cbj1_9rhob like domain"/>
    <property type="match status" value="1"/>
</dbReference>
<dbReference type="KEGG" id="pman:OU5_1070"/>
<protein>
    <recommendedName>
        <fullName evidence="1">Prolyl 4-hydroxylase alpha subunit Fe(2+) 2OG dioxygenase domain-containing protein</fullName>
    </recommendedName>
</protein>
<proteinExistence type="predicted"/>
<dbReference type="RefSeq" id="WP_010459093.1">
    <property type="nucleotide sequence ID" value="NZ_CP005960.1"/>
</dbReference>
<evidence type="ECO:0000259" key="1">
    <source>
        <dbReference type="Pfam" id="PF13640"/>
    </source>
</evidence>
<dbReference type="InterPro" id="IPR051842">
    <property type="entry name" value="uS12_prolyl_hydroxylase"/>
</dbReference>
<dbReference type="GO" id="GO:0006449">
    <property type="term" value="P:regulation of translational termination"/>
    <property type="evidence" value="ECO:0007669"/>
    <property type="project" value="TreeGrafter"/>
</dbReference>
<dbReference type="GO" id="GO:0005737">
    <property type="term" value="C:cytoplasm"/>
    <property type="evidence" value="ECO:0007669"/>
    <property type="project" value="TreeGrafter"/>
</dbReference>
<gene>
    <name evidence="2" type="ORF">OU5_1070</name>
</gene>
<dbReference type="GO" id="GO:0031543">
    <property type="term" value="F:peptidyl-proline dioxygenase activity"/>
    <property type="evidence" value="ECO:0007669"/>
    <property type="project" value="TreeGrafter"/>
</dbReference>
<dbReference type="HOGENOM" id="CLU_078769_1_0_6"/>
<organism evidence="2 3">
    <name type="scientific">Pseudomonas mandelii JR-1</name>
    <dbReference type="NCBI Taxonomy" id="1147786"/>
    <lineage>
        <taxon>Bacteria</taxon>
        <taxon>Pseudomonadati</taxon>
        <taxon>Pseudomonadota</taxon>
        <taxon>Gammaproteobacteria</taxon>
        <taxon>Pseudomonadales</taxon>
        <taxon>Pseudomonadaceae</taxon>
        <taxon>Pseudomonas</taxon>
    </lineage>
</organism>
<accession>A0A024E5D1</accession>
<evidence type="ECO:0000313" key="3">
    <source>
        <dbReference type="Proteomes" id="UP000026913"/>
    </source>
</evidence>
<dbReference type="Pfam" id="PF13640">
    <property type="entry name" value="2OG-FeII_Oxy_3"/>
    <property type="match status" value="1"/>
</dbReference>
<dbReference type="OrthoDB" id="9783171at2"/>